<keyword evidence="9" id="KW-0812">Transmembrane</keyword>
<feature type="domain" description="PAS" evidence="11">
    <location>
        <begin position="33"/>
        <end position="103"/>
    </location>
</feature>
<keyword evidence="6" id="KW-0418">Kinase</keyword>
<evidence type="ECO:0000259" key="12">
    <source>
        <dbReference type="PROSITE" id="PS50113"/>
    </source>
</evidence>
<dbReference type="PROSITE" id="PS50112">
    <property type="entry name" value="PAS"/>
    <property type="match status" value="1"/>
</dbReference>
<protein>
    <recommendedName>
        <fullName evidence="2">histidine kinase</fullName>
        <ecNumber evidence="2">2.7.13.3</ecNumber>
    </recommendedName>
</protein>
<dbReference type="Proteomes" id="UP001523262">
    <property type="component" value="Unassembled WGS sequence"/>
</dbReference>
<evidence type="ECO:0000256" key="3">
    <source>
        <dbReference type="ARBA" id="ARBA00022553"/>
    </source>
</evidence>
<dbReference type="NCBIfam" id="TIGR00229">
    <property type="entry name" value="sensory_box"/>
    <property type="match status" value="1"/>
</dbReference>
<dbReference type="InterPro" id="IPR003594">
    <property type="entry name" value="HATPase_dom"/>
</dbReference>
<dbReference type="PRINTS" id="PR00344">
    <property type="entry name" value="BCTRLSENSOR"/>
</dbReference>
<keyword evidence="14" id="KW-1185">Reference proteome</keyword>
<dbReference type="InterPro" id="IPR004358">
    <property type="entry name" value="Sig_transdc_His_kin-like_C"/>
</dbReference>
<dbReference type="EC" id="2.7.13.3" evidence="2"/>
<evidence type="ECO:0000256" key="9">
    <source>
        <dbReference type="SAM" id="Phobius"/>
    </source>
</evidence>
<dbReference type="InterPro" id="IPR036097">
    <property type="entry name" value="HisK_dim/P_sf"/>
</dbReference>
<dbReference type="InterPro" id="IPR000014">
    <property type="entry name" value="PAS"/>
</dbReference>
<sequence>MFLIEYLVCLLVLTLLIIFPLVYHSFIKKLEKSESNYRLIAENTLDLIVVMGNENSISYFSPSHKFVLGYDESELNGIDLYTLIHSDDECKVKNALSEMFKNLRFQTIEFRLQHNKGNWIELESRCMPVMGEDNSIDHIVIISRDITERKKSEELLLQTEKLAIVGELAAGVAHEIRNPLTTIKGFVQLYKRNNKFIEYSDLILSELERIETITCELLSLGKPLAMVQNRMDIKELLENTLDLLSPQLIKKDIQFKFNVEDSPIILSCEKNQLKQVFLNVLRNAIEAMDEGGEIQINLRKSSDSTCMISFQDQGCGIPEELLPRLGEPFYTLKAKGTGLGLMVCHKIINQHNGSISYQSKVNEGTLIEITLPIAS</sequence>
<feature type="transmembrane region" description="Helical" evidence="9">
    <location>
        <begin position="7"/>
        <end position="26"/>
    </location>
</feature>
<evidence type="ECO:0000256" key="5">
    <source>
        <dbReference type="ARBA" id="ARBA00022741"/>
    </source>
</evidence>
<dbReference type="InterPro" id="IPR001610">
    <property type="entry name" value="PAC"/>
</dbReference>
<dbReference type="PANTHER" id="PTHR43065">
    <property type="entry name" value="SENSOR HISTIDINE KINASE"/>
    <property type="match status" value="1"/>
</dbReference>
<proteinExistence type="predicted"/>
<keyword evidence="3" id="KW-0597">Phosphoprotein</keyword>
<dbReference type="SUPFAM" id="SSF55785">
    <property type="entry name" value="PYP-like sensor domain (PAS domain)"/>
    <property type="match status" value="1"/>
</dbReference>
<evidence type="ECO:0000256" key="6">
    <source>
        <dbReference type="ARBA" id="ARBA00022777"/>
    </source>
</evidence>
<evidence type="ECO:0000256" key="8">
    <source>
        <dbReference type="ARBA" id="ARBA00023012"/>
    </source>
</evidence>
<evidence type="ECO:0000256" key="4">
    <source>
        <dbReference type="ARBA" id="ARBA00022679"/>
    </source>
</evidence>
<evidence type="ECO:0000256" key="7">
    <source>
        <dbReference type="ARBA" id="ARBA00022840"/>
    </source>
</evidence>
<dbReference type="Gene3D" id="3.30.450.20">
    <property type="entry name" value="PAS domain"/>
    <property type="match status" value="1"/>
</dbReference>
<dbReference type="CDD" id="cd00075">
    <property type="entry name" value="HATPase"/>
    <property type="match status" value="1"/>
</dbReference>
<comment type="caution">
    <text evidence="13">The sequence shown here is derived from an EMBL/GenBank/DDBJ whole genome shotgun (WGS) entry which is preliminary data.</text>
</comment>
<dbReference type="PROSITE" id="PS50109">
    <property type="entry name" value="HIS_KIN"/>
    <property type="match status" value="1"/>
</dbReference>
<keyword evidence="9" id="KW-1133">Transmembrane helix</keyword>
<dbReference type="InterPro" id="IPR005467">
    <property type="entry name" value="His_kinase_dom"/>
</dbReference>
<keyword evidence="7 13" id="KW-0067">ATP-binding</keyword>
<dbReference type="InterPro" id="IPR035965">
    <property type="entry name" value="PAS-like_dom_sf"/>
</dbReference>
<dbReference type="SMART" id="SM00388">
    <property type="entry name" value="HisKA"/>
    <property type="match status" value="1"/>
</dbReference>
<gene>
    <name evidence="13" type="ORF">NDK43_20380</name>
</gene>
<keyword evidence="4" id="KW-0808">Transferase</keyword>
<keyword evidence="5" id="KW-0547">Nucleotide-binding</keyword>
<dbReference type="Pfam" id="PF02518">
    <property type="entry name" value="HATPase_c"/>
    <property type="match status" value="1"/>
</dbReference>
<evidence type="ECO:0000259" key="11">
    <source>
        <dbReference type="PROSITE" id="PS50112"/>
    </source>
</evidence>
<comment type="catalytic activity">
    <reaction evidence="1">
        <text>ATP + protein L-histidine = ADP + protein N-phospho-L-histidine.</text>
        <dbReference type="EC" id="2.7.13.3"/>
    </reaction>
</comment>
<dbReference type="EMBL" id="JAMQCR010000002">
    <property type="protein sequence ID" value="MCM2534275.1"/>
    <property type="molecule type" value="Genomic_DNA"/>
</dbReference>
<dbReference type="Pfam" id="PF00512">
    <property type="entry name" value="HisKA"/>
    <property type="match status" value="1"/>
</dbReference>
<dbReference type="Gene3D" id="1.10.287.130">
    <property type="match status" value="1"/>
</dbReference>
<dbReference type="InterPro" id="IPR036890">
    <property type="entry name" value="HATPase_C_sf"/>
</dbReference>
<dbReference type="GO" id="GO:0005524">
    <property type="term" value="F:ATP binding"/>
    <property type="evidence" value="ECO:0007669"/>
    <property type="project" value="UniProtKB-KW"/>
</dbReference>
<dbReference type="InterPro" id="IPR003661">
    <property type="entry name" value="HisK_dim/P_dom"/>
</dbReference>
<evidence type="ECO:0000256" key="2">
    <source>
        <dbReference type="ARBA" id="ARBA00012438"/>
    </source>
</evidence>
<dbReference type="CDD" id="cd00130">
    <property type="entry name" value="PAS"/>
    <property type="match status" value="1"/>
</dbReference>
<dbReference type="PANTHER" id="PTHR43065:SF34">
    <property type="entry name" value="SPORULATION KINASE A"/>
    <property type="match status" value="1"/>
</dbReference>
<evidence type="ECO:0000313" key="14">
    <source>
        <dbReference type="Proteomes" id="UP001523262"/>
    </source>
</evidence>
<organism evidence="13 14">
    <name type="scientific">Neobacillus pocheonensis</name>
    <dbReference type="NCBI Taxonomy" id="363869"/>
    <lineage>
        <taxon>Bacteria</taxon>
        <taxon>Bacillati</taxon>
        <taxon>Bacillota</taxon>
        <taxon>Bacilli</taxon>
        <taxon>Bacillales</taxon>
        <taxon>Bacillaceae</taxon>
        <taxon>Neobacillus</taxon>
    </lineage>
</organism>
<dbReference type="SMART" id="SM00086">
    <property type="entry name" value="PAC"/>
    <property type="match status" value="1"/>
</dbReference>
<evidence type="ECO:0000256" key="1">
    <source>
        <dbReference type="ARBA" id="ARBA00000085"/>
    </source>
</evidence>
<reference evidence="13 14" key="1">
    <citation type="submission" date="2022-06" db="EMBL/GenBank/DDBJ databases">
        <authorList>
            <person name="Jeon C.O."/>
        </authorList>
    </citation>
    <scope>NUCLEOTIDE SEQUENCE [LARGE SCALE GENOMIC DNA]</scope>
    <source>
        <strain evidence="13 14">KCTC 13943</strain>
    </source>
</reference>
<dbReference type="PROSITE" id="PS50113">
    <property type="entry name" value="PAC"/>
    <property type="match status" value="1"/>
</dbReference>
<keyword evidence="9" id="KW-0472">Membrane</keyword>
<keyword evidence="8" id="KW-0902">Two-component regulatory system</keyword>
<feature type="domain" description="Histidine kinase" evidence="10">
    <location>
        <begin position="171"/>
        <end position="375"/>
    </location>
</feature>
<dbReference type="SUPFAM" id="SSF55874">
    <property type="entry name" value="ATPase domain of HSP90 chaperone/DNA topoisomerase II/histidine kinase"/>
    <property type="match status" value="1"/>
</dbReference>
<dbReference type="SUPFAM" id="SSF47384">
    <property type="entry name" value="Homodimeric domain of signal transducing histidine kinase"/>
    <property type="match status" value="1"/>
</dbReference>
<evidence type="ECO:0000259" key="10">
    <source>
        <dbReference type="PROSITE" id="PS50109"/>
    </source>
</evidence>
<evidence type="ECO:0000313" key="13">
    <source>
        <dbReference type="EMBL" id="MCM2534275.1"/>
    </source>
</evidence>
<name>A0ABT0WDZ5_9BACI</name>
<dbReference type="SMART" id="SM00387">
    <property type="entry name" value="HATPase_c"/>
    <property type="match status" value="1"/>
</dbReference>
<dbReference type="Gene3D" id="3.30.565.10">
    <property type="entry name" value="Histidine kinase-like ATPase, C-terminal domain"/>
    <property type="match status" value="1"/>
</dbReference>
<dbReference type="InterPro" id="IPR000700">
    <property type="entry name" value="PAS-assoc_C"/>
</dbReference>
<accession>A0ABT0WDZ5</accession>
<dbReference type="CDD" id="cd00082">
    <property type="entry name" value="HisKA"/>
    <property type="match status" value="1"/>
</dbReference>
<dbReference type="Pfam" id="PF13426">
    <property type="entry name" value="PAS_9"/>
    <property type="match status" value="1"/>
</dbReference>
<feature type="domain" description="PAC" evidence="12">
    <location>
        <begin position="106"/>
        <end position="158"/>
    </location>
</feature>